<protein>
    <submittedName>
        <fullName evidence="1">Uncharacterized protein</fullName>
    </submittedName>
</protein>
<proteinExistence type="predicted"/>
<name>A0A2N9XRR7_9NEIS</name>
<dbReference type="AlphaFoldDB" id="A0A2N9XRR7"/>
<comment type="caution">
    <text evidence="1">The sequence shown here is derived from an EMBL/GenBank/DDBJ whole genome shotgun (WGS) entry which is preliminary data.</text>
</comment>
<reference evidence="1 2" key="1">
    <citation type="journal article" date="2017" name="MBio">
        <title>Type VI secretion-mediated competition in the bee gut microbiome.</title>
        <authorList>
            <person name="Steele M.I."/>
            <person name="Kwong W.K."/>
            <person name="Powell J.E."/>
            <person name="Whiteley M."/>
            <person name="Moran N.A."/>
        </authorList>
    </citation>
    <scope>NUCLEOTIDE SEQUENCE [LARGE SCALE GENOMIC DNA]</scope>
    <source>
        <strain evidence="1 2">Occ4-2</strain>
    </source>
</reference>
<evidence type="ECO:0000313" key="2">
    <source>
        <dbReference type="Proteomes" id="UP000231484"/>
    </source>
</evidence>
<evidence type="ECO:0000313" key="1">
    <source>
        <dbReference type="EMBL" id="PIT51284.1"/>
    </source>
</evidence>
<dbReference type="EMBL" id="MEIQ01000029">
    <property type="protein sequence ID" value="PIT51284.1"/>
    <property type="molecule type" value="Genomic_DNA"/>
</dbReference>
<gene>
    <name evidence="1" type="ORF">BHC48_04520</name>
</gene>
<dbReference type="Proteomes" id="UP000231484">
    <property type="component" value="Unassembled WGS sequence"/>
</dbReference>
<sequence>MIYKNGSYPPFSKDNQQTLARFKYGMIENNLLFNYLDYLVWREAKAAGDADEVIESVKFTLRSSVAHFRRSIPWMEKIVYRIPYFIVLVISA</sequence>
<accession>A0A2N9XRR7</accession>
<organism evidence="1 2">
    <name type="scientific">Snodgrassella alvi</name>
    <dbReference type="NCBI Taxonomy" id="1196083"/>
    <lineage>
        <taxon>Bacteria</taxon>
        <taxon>Pseudomonadati</taxon>
        <taxon>Pseudomonadota</taxon>
        <taxon>Betaproteobacteria</taxon>
        <taxon>Neisseriales</taxon>
        <taxon>Neisseriaceae</taxon>
        <taxon>Snodgrassella</taxon>
    </lineage>
</organism>